<comment type="similarity">
    <text evidence="7">Belongs to the TonB-dependent receptor family.</text>
</comment>
<evidence type="ECO:0000313" key="9">
    <source>
        <dbReference type="Proteomes" id="UP001209229"/>
    </source>
</evidence>
<proteinExistence type="inferred from homology"/>
<protein>
    <submittedName>
        <fullName evidence="8">TonB-dependent receptor</fullName>
    </submittedName>
</protein>
<evidence type="ECO:0000256" key="4">
    <source>
        <dbReference type="ARBA" id="ARBA00022692"/>
    </source>
</evidence>
<evidence type="ECO:0000256" key="3">
    <source>
        <dbReference type="ARBA" id="ARBA00022452"/>
    </source>
</evidence>
<evidence type="ECO:0000256" key="6">
    <source>
        <dbReference type="ARBA" id="ARBA00023237"/>
    </source>
</evidence>
<comment type="caution">
    <text evidence="8">The sequence shown here is derived from an EMBL/GenBank/DDBJ whole genome shotgun (WGS) entry which is preliminary data.</text>
</comment>
<name>A0AAE3SHL2_9BACT</name>
<dbReference type="GO" id="GO:0009279">
    <property type="term" value="C:cell outer membrane"/>
    <property type="evidence" value="ECO:0007669"/>
    <property type="project" value="UniProtKB-SubCell"/>
</dbReference>
<evidence type="ECO:0000256" key="5">
    <source>
        <dbReference type="ARBA" id="ARBA00023136"/>
    </source>
</evidence>
<accession>A0AAE3SHL2</accession>
<evidence type="ECO:0000256" key="7">
    <source>
        <dbReference type="PROSITE-ProRule" id="PRU01360"/>
    </source>
</evidence>
<keyword evidence="5 7" id="KW-0472">Membrane</keyword>
<feature type="non-terminal residue" evidence="8">
    <location>
        <position position="1"/>
    </location>
</feature>
<keyword evidence="2 7" id="KW-0813">Transport</keyword>
<evidence type="ECO:0000313" key="8">
    <source>
        <dbReference type="EMBL" id="MCW3789645.1"/>
    </source>
</evidence>
<dbReference type="EMBL" id="JAPDPJ010000149">
    <property type="protein sequence ID" value="MCW3789645.1"/>
    <property type="molecule type" value="Genomic_DNA"/>
</dbReference>
<organism evidence="8 9">
    <name type="scientific">Plebeiibacterium sediminum</name>
    <dbReference type="NCBI Taxonomy" id="2992112"/>
    <lineage>
        <taxon>Bacteria</taxon>
        <taxon>Pseudomonadati</taxon>
        <taxon>Bacteroidota</taxon>
        <taxon>Bacteroidia</taxon>
        <taxon>Marinilabiliales</taxon>
        <taxon>Marinilabiliaceae</taxon>
        <taxon>Plebeiibacterium</taxon>
    </lineage>
</organism>
<keyword evidence="9" id="KW-1185">Reference proteome</keyword>
<reference evidence="8" key="1">
    <citation type="submission" date="2022-10" db="EMBL/GenBank/DDBJ databases">
        <authorList>
            <person name="Yu W.X."/>
        </authorList>
    </citation>
    <scope>NUCLEOTIDE SEQUENCE</scope>
    <source>
        <strain evidence="8">AAT</strain>
    </source>
</reference>
<dbReference type="PROSITE" id="PS52016">
    <property type="entry name" value="TONB_DEPENDENT_REC_3"/>
    <property type="match status" value="1"/>
</dbReference>
<dbReference type="Proteomes" id="UP001209229">
    <property type="component" value="Unassembled WGS sequence"/>
</dbReference>
<dbReference type="AlphaFoldDB" id="A0AAE3SHL2"/>
<dbReference type="InterPro" id="IPR039426">
    <property type="entry name" value="TonB-dep_rcpt-like"/>
</dbReference>
<keyword evidence="3 7" id="KW-1134">Transmembrane beta strand</keyword>
<dbReference type="Gene3D" id="2.40.170.20">
    <property type="entry name" value="TonB-dependent receptor, beta-barrel domain"/>
    <property type="match status" value="1"/>
</dbReference>
<dbReference type="InterPro" id="IPR036942">
    <property type="entry name" value="Beta-barrel_TonB_sf"/>
</dbReference>
<keyword evidence="4 7" id="KW-0812">Transmembrane</keyword>
<keyword evidence="8" id="KW-0675">Receptor</keyword>
<comment type="subcellular location">
    <subcellularLocation>
        <location evidence="1 7">Cell outer membrane</location>
        <topology evidence="1 7">Multi-pass membrane protein</topology>
    </subcellularLocation>
</comment>
<gene>
    <name evidence="8" type="ORF">OM075_24510</name>
</gene>
<keyword evidence="6 7" id="KW-0998">Cell outer membrane</keyword>
<evidence type="ECO:0000256" key="1">
    <source>
        <dbReference type="ARBA" id="ARBA00004571"/>
    </source>
</evidence>
<dbReference type="SUPFAM" id="SSF56935">
    <property type="entry name" value="Porins"/>
    <property type="match status" value="1"/>
</dbReference>
<sequence length="591" mass="65511">VFTYRFGGDFESSTGEQWTAKVAFTEDSFNDGSSSATSGSYSIIERKRYETNHDFYLNYNTQLTSDLGMNVLVGANLNERNYSELTGAISSIDVDGFYRLSNSLSDAIAAQDNSKKRMGGIYASVDFDYKNFLYLNVIARNDWSSTLPSDNNSFFYPGVTGSFVFSELLNKTGNSPAFLNFGKLRMSYALAGNDAPMYGIYSRYFSGEMYLPGYPDVDDLTMPLGGVNSYEVGNTLGSPDLKPEISKEFEVGLELSMFKNRVGLDLSYYDRYTDGLIDYLPIDPTSGYTSQLKNLCDVTNQGIDIALNLTPLKIGDFKWDLTYTFSKNWNEVVNSPVDEVNLGGFGGAGIYAVEGKELGIFKTSVAKKVQLDSNYNIVASGGQDYYVVDGNGNVQPSTEEEYTNKSINEDFAMGLQTTFSWKGLSLGATFDYHKGGYLYSATKNYMHWVGSAIESTYNDRNPFIVPGSVVLNADGSYSENMNPVTSNTFHNFYNDYGAFESAEYAIIDRSFLKLREVRLSYTLPAKITEGIGITDVKLSAIAGNILLWTPSDNPYVDPEVTTFGNDVEARFGEFMSNPTSRTYSFTLTLGF</sequence>
<evidence type="ECO:0000256" key="2">
    <source>
        <dbReference type="ARBA" id="ARBA00022448"/>
    </source>
</evidence>